<evidence type="ECO:0000256" key="3">
    <source>
        <dbReference type="ARBA" id="ARBA00022605"/>
    </source>
</evidence>
<dbReference type="GO" id="GO:0005634">
    <property type="term" value="C:nucleus"/>
    <property type="evidence" value="ECO:0007669"/>
    <property type="project" value="UniProtKB-SubCell"/>
</dbReference>
<dbReference type="EC" id="1.13.11.53" evidence="10"/>
<feature type="binding site" evidence="10">
    <location>
        <position position="238"/>
    </location>
    <ligand>
        <name>Ni(2+)</name>
        <dbReference type="ChEBI" id="CHEBI:49786"/>
        <note>for nickel-dependent acireductone dioxygenase activity</note>
    </ligand>
</feature>
<keyword evidence="4 10" id="KW-0479">Metal-binding</keyword>
<dbReference type="EC" id="1.13.11.54" evidence="10"/>
<reference evidence="11" key="3">
    <citation type="submission" date="2020-12" db="UniProtKB">
        <authorList>
            <consortium name="EnsemblPlants"/>
        </authorList>
    </citation>
    <scope>IDENTIFICATION</scope>
</reference>
<dbReference type="Proteomes" id="UP000006727">
    <property type="component" value="Chromosome 10"/>
</dbReference>
<dbReference type="GO" id="GO:0010308">
    <property type="term" value="F:acireductone dioxygenase (Ni2+-requiring) activity"/>
    <property type="evidence" value="ECO:0007669"/>
    <property type="project" value="UniProtKB-UniRule"/>
</dbReference>
<dbReference type="Pfam" id="PF03079">
    <property type="entry name" value="ARD"/>
    <property type="match status" value="1"/>
</dbReference>
<dbReference type="InterPro" id="IPR004313">
    <property type="entry name" value="ARD"/>
</dbReference>
<dbReference type="AlphaFoldDB" id="A0A7I4EZ68"/>
<keyword evidence="7 10" id="KW-0408">Iron</keyword>
<dbReference type="InParanoid" id="A0A7I4EZ68"/>
<dbReference type="InterPro" id="IPR014710">
    <property type="entry name" value="RmlC-like_jellyroll"/>
</dbReference>
<accession>A0A7I4EZ68</accession>
<feature type="binding site" evidence="10">
    <location>
        <position position="281"/>
    </location>
    <ligand>
        <name>Ni(2+)</name>
        <dbReference type="ChEBI" id="CHEBI:49786"/>
        <note>for nickel-dependent acireductone dioxygenase activity</note>
    </ligand>
</feature>
<dbReference type="UniPathway" id="UPA00904">
    <property type="reaction ID" value="UER00878"/>
</dbReference>
<dbReference type="GO" id="GO:0019509">
    <property type="term" value="P:L-methionine salvage from methylthioadenosine"/>
    <property type="evidence" value="ECO:0007669"/>
    <property type="project" value="UniProtKB-UniRule"/>
</dbReference>
<feature type="binding site" evidence="10">
    <location>
        <position position="242"/>
    </location>
    <ligand>
        <name>Fe(2+)</name>
        <dbReference type="ChEBI" id="CHEBI:29033"/>
        <note>for iron-dependent acireductone dioxygenase activity</note>
    </ligand>
</feature>
<keyword evidence="5 10" id="KW-0223">Dioxygenase</keyword>
<keyword evidence="9 10" id="KW-0539">Nucleus</keyword>
<name>A0A7I4EZ68_PHYPA</name>
<evidence type="ECO:0000313" key="11">
    <source>
        <dbReference type="EnsemblPlants" id="Pp3c10_22010V3.2"/>
    </source>
</evidence>
<evidence type="ECO:0000256" key="9">
    <source>
        <dbReference type="ARBA" id="ARBA00023242"/>
    </source>
</evidence>
<proteinExistence type="inferred from homology"/>
<keyword evidence="8 10" id="KW-0486">Methionine biosynthesis</keyword>
<feature type="binding site" evidence="10">
    <location>
        <position position="242"/>
    </location>
    <ligand>
        <name>Ni(2+)</name>
        <dbReference type="ChEBI" id="CHEBI:49786"/>
        <note>for nickel-dependent acireductone dioxygenase activity</note>
    </ligand>
</feature>
<protein>
    <recommendedName>
        <fullName evidence="10">Acireductone dioxygenase</fullName>
    </recommendedName>
    <alternativeName>
        <fullName evidence="10">Acireductone dioxygenase (Fe(2+)-requiring)</fullName>
        <shortName evidence="10">ARD'</shortName>
        <shortName evidence="10">Fe-ARD</shortName>
        <ecNumber evidence="10">1.13.11.54</ecNumber>
    </alternativeName>
    <alternativeName>
        <fullName evidence="10">Acireductone dioxygenase (Ni(2+)-requiring)</fullName>
        <shortName evidence="10">ARD</shortName>
        <shortName evidence="10">Ni-ARD</shortName>
        <ecNumber evidence="10">1.13.11.53</ecNumber>
    </alternativeName>
</protein>
<dbReference type="SUPFAM" id="SSF51182">
    <property type="entry name" value="RmlC-like cupins"/>
    <property type="match status" value="1"/>
</dbReference>
<keyword evidence="1 10" id="KW-0963">Cytoplasm</keyword>
<keyword evidence="2 10" id="KW-0533">Nickel</keyword>
<comment type="subcellular location">
    <subcellularLocation>
        <location evidence="10">Cytoplasm</location>
    </subcellularLocation>
    <subcellularLocation>
        <location evidence="10">Nucleus</location>
    </subcellularLocation>
</comment>
<keyword evidence="6 10" id="KW-0560">Oxidoreductase</keyword>
<comment type="similarity">
    <text evidence="10">Belongs to the acireductone dioxygenase (ARD) family.</text>
</comment>
<feature type="binding site" evidence="10">
    <location>
        <position position="281"/>
    </location>
    <ligand>
        <name>Fe(2+)</name>
        <dbReference type="ChEBI" id="CHEBI:29033"/>
        <note>for iron-dependent acireductone dioxygenase activity</note>
    </ligand>
</feature>
<feature type="binding site" evidence="10">
    <location>
        <position position="236"/>
    </location>
    <ligand>
        <name>Ni(2+)</name>
        <dbReference type="ChEBI" id="CHEBI:49786"/>
        <note>for nickel-dependent acireductone dioxygenase activity</note>
    </ligand>
</feature>
<dbReference type="HAMAP" id="MF_03154">
    <property type="entry name" value="Salvage_MtnD_euk"/>
    <property type="match status" value="1"/>
</dbReference>
<evidence type="ECO:0000256" key="4">
    <source>
        <dbReference type="ARBA" id="ARBA00022723"/>
    </source>
</evidence>
<dbReference type="Gene3D" id="2.60.120.10">
    <property type="entry name" value="Jelly Rolls"/>
    <property type="match status" value="1"/>
</dbReference>
<dbReference type="EMBL" id="ABEU02000010">
    <property type="status" value="NOT_ANNOTATED_CDS"/>
    <property type="molecule type" value="Genomic_DNA"/>
</dbReference>
<dbReference type="GO" id="GO:0005506">
    <property type="term" value="F:iron ion binding"/>
    <property type="evidence" value="ECO:0007669"/>
    <property type="project" value="UniProtKB-UniRule"/>
</dbReference>
<keyword evidence="12" id="KW-1185">Reference proteome</keyword>
<dbReference type="EnsemblPlants" id="Pp3c10_22010V3.2">
    <property type="protein sequence ID" value="Pp3c10_22010V3.2"/>
    <property type="gene ID" value="Pp3c10_22010"/>
</dbReference>
<dbReference type="InterPro" id="IPR027496">
    <property type="entry name" value="ARD_euk"/>
</dbReference>
<sequence length="414" mass="46445">MDSTCCNSELTVPTHTSGTNCTVAMGPSATITMGAKPKLPRQGVAGVPPPSGQLLPIDLTSPVKKLSKSGVINAYRDACTEVQCLSSCFNSTYNCIGSFIDIAQMVCAAKTVQRPALARLMSRLRRRWPRSSYGSGIAKIPPVSAWYYNPNSEEDSEENDPTLPHHFNPDQHVTQEHLQSLGVLVWTGLQTSNYTKNPLFNLVKSDRGYHYEEVVTVAPGSLPDYDLKKKEFFNEHLHEHEEVRLILEGGGYEDVRDFEGRWIRIHITKGVLIELPRGMYHRFTLDDTNYLKAVLLYQENPIRIQFDRNDGTDIMEVRLRYKANILNRDTSLKLTSSDLNSMLEGLDDEVEMIRARQDMVDATLSEADLCAGSVATQKQTQCGPEVVKDCMDPYEADSMELDSVNLKHHMTVVQ</sequence>
<evidence type="ECO:0000256" key="1">
    <source>
        <dbReference type="ARBA" id="ARBA00022490"/>
    </source>
</evidence>
<feature type="binding site" evidence="10">
    <location>
        <position position="236"/>
    </location>
    <ligand>
        <name>Fe(2+)</name>
        <dbReference type="ChEBI" id="CHEBI:29033"/>
        <note>for iron-dependent acireductone dioxygenase activity</note>
    </ligand>
</feature>
<feature type="binding site" evidence="10">
    <location>
        <position position="238"/>
    </location>
    <ligand>
        <name>Fe(2+)</name>
        <dbReference type="ChEBI" id="CHEBI:29033"/>
        <note>for iron-dependent acireductone dioxygenase activity</note>
    </ligand>
</feature>
<evidence type="ECO:0000256" key="6">
    <source>
        <dbReference type="ARBA" id="ARBA00023002"/>
    </source>
</evidence>
<comment type="pathway">
    <text evidence="10">Amino-acid biosynthesis; L-methionine biosynthesis via salvage pathway; L-methionine from S-methyl-5-thio-alpha-D-ribose 1-phosphate: step 5/6.</text>
</comment>
<dbReference type="InterPro" id="IPR011051">
    <property type="entry name" value="RmlC_Cupin_sf"/>
</dbReference>
<evidence type="ECO:0000256" key="10">
    <source>
        <dbReference type="HAMAP-Rule" id="MF_03154"/>
    </source>
</evidence>
<reference evidence="11 12" key="2">
    <citation type="journal article" date="2018" name="Plant J.">
        <title>The Physcomitrella patens chromosome-scale assembly reveals moss genome structure and evolution.</title>
        <authorList>
            <person name="Lang D."/>
            <person name="Ullrich K.K."/>
            <person name="Murat F."/>
            <person name="Fuchs J."/>
            <person name="Jenkins J."/>
            <person name="Haas F.B."/>
            <person name="Piednoel M."/>
            <person name="Gundlach H."/>
            <person name="Van Bel M."/>
            <person name="Meyberg R."/>
            <person name="Vives C."/>
            <person name="Morata J."/>
            <person name="Symeonidi A."/>
            <person name="Hiss M."/>
            <person name="Muchero W."/>
            <person name="Kamisugi Y."/>
            <person name="Saleh O."/>
            <person name="Blanc G."/>
            <person name="Decker E.L."/>
            <person name="van Gessel N."/>
            <person name="Grimwood J."/>
            <person name="Hayes R.D."/>
            <person name="Graham S.W."/>
            <person name="Gunter L.E."/>
            <person name="McDaniel S.F."/>
            <person name="Hoernstein S.N.W."/>
            <person name="Larsson A."/>
            <person name="Li F.W."/>
            <person name="Perroud P.F."/>
            <person name="Phillips J."/>
            <person name="Ranjan P."/>
            <person name="Rokshar D.S."/>
            <person name="Rothfels C.J."/>
            <person name="Schneider L."/>
            <person name="Shu S."/>
            <person name="Stevenson D.W."/>
            <person name="Thummler F."/>
            <person name="Tillich M."/>
            <person name="Villarreal Aguilar J.C."/>
            <person name="Widiez T."/>
            <person name="Wong G.K."/>
            <person name="Wymore A."/>
            <person name="Zhang Y."/>
            <person name="Zimmer A.D."/>
            <person name="Quatrano R.S."/>
            <person name="Mayer K.F.X."/>
            <person name="Goodstein D."/>
            <person name="Casacuberta J.M."/>
            <person name="Vandepoele K."/>
            <person name="Reski R."/>
            <person name="Cuming A.C."/>
            <person name="Tuskan G.A."/>
            <person name="Maumus F."/>
            <person name="Salse J."/>
            <person name="Schmutz J."/>
            <person name="Rensing S.A."/>
        </authorList>
    </citation>
    <scope>NUCLEOTIDE SEQUENCE [LARGE SCALE GENOMIC DNA]</scope>
    <source>
        <strain evidence="11 12">cv. Gransden 2004</strain>
    </source>
</reference>
<dbReference type="GO" id="GO:0010309">
    <property type="term" value="F:acireductone dioxygenase [iron(II)-requiring] activity"/>
    <property type="evidence" value="ECO:0000318"/>
    <property type="project" value="GO_Central"/>
</dbReference>
<dbReference type="GO" id="GO:0005737">
    <property type="term" value="C:cytoplasm"/>
    <property type="evidence" value="ECO:0007669"/>
    <property type="project" value="UniProtKB-SubCell"/>
</dbReference>
<comment type="catalytic activity">
    <reaction evidence="10">
        <text>1,2-dihydroxy-5-(methylsulfanyl)pent-1-en-3-one + O2 = 3-(methylsulfanyl)propanoate + CO + formate + 2 H(+)</text>
        <dbReference type="Rhea" id="RHEA:14161"/>
        <dbReference type="ChEBI" id="CHEBI:15378"/>
        <dbReference type="ChEBI" id="CHEBI:15379"/>
        <dbReference type="ChEBI" id="CHEBI:15740"/>
        <dbReference type="ChEBI" id="CHEBI:17245"/>
        <dbReference type="ChEBI" id="CHEBI:49016"/>
        <dbReference type="ChEBI" id="CHEBI:49252"/>
        <dbReference type="EC" id="1.13.11.53"/>
    </reaction>
</comment>
<dbReference type="CDD" id="cd02232">
    <property type="entry name" value="cupin_ARD"/>
    <property type="match status" value="1"/>
</dbReference>
<dbReference type="Gramene" id="Pp3c10_22010V3.2">
    <property type="protein sequence ID" value="Pp3c10_22010V3.2"/>
    <property type="gene ID" value="Pp3c10_22010"/>
</dbReference>
<dbReference type="PANTHER" id="PTHR23418:SF16">
    <property type="entry name" value="ACIREDUCTONE DIOXYGENASE"/>
    <property type="match status" value="1"/>
</dbReference>
<comment type="catalytic activity">
    <reaction evidence="10">
        <text>1,2-dihydroxy-5-(methylsulfanyl)pent-1-en-3-one + O2 = 4-methylsulfanyl-2-oxobutanoate + formate + 2 H(+)</text>
        <dbReference type="Rhea" id="RHEA:24504"/>
        <dbReference type="ChEBI" id="CHEBI:15378"/>
        <dbReference type="ChEBI" id="CHEBI:15379"/>
        <dbReference type="ChEBI" id="CHEBI:15740"/>
        <dbReference type="ChEBI" id="CHEBI:16723"/>
        <dbReference type="ChEBI" id="CHEBI:49252"/>
        <dbReference type="EC" id="1.13.11.54"/>
    </reaction>
</comment>
<keyword evidence="3 10" id="KW-0028">Amino-acid biosynthesis</keyword>
<gene>
    <name evidence="11" type="primary">LOC112287527</name>
</gene>
<evidence type="ECO:0000256" key="5">
    <source>
        <dbReference type="ARBA" id="ARBA00022964"/>
    </source>
</evidence>
<evidence type="ECO:0000256" key="8">
    <source>
        <dbReference type="ARBA" id="ARBA00023167"/>
    </source>
</evidence>
<dbReference type="GO" id="GO:0016151">
    <property type="term" value="F:nickel cation binding"/>
    <property type="evidence" value="ECO:0007669"/>
    <property type="project" value="UniProtKB-UniRule"/>
</dbReference>
<evidence type="ECO:0000256" key="2">
    <source>
        <dbReference type="ARBA" id="ARBA00022596"/>
    </source>
</evidence>
<dbReference type="GO" id="GO:0006555">
    <property type="term" value="P:methionine metabolic process"/>
    <property type="evidence" value="ECO:0000318"/>
    <property type="project" value="GO_Central"/>
</dbReference>
<evidence type="ECO:0000256" key="7">
    <source>
        <dbReference type="ARBA" id="ARBA00023004"/>
    </source>
</evidence>
<comment type="function">
    <text evidence="10">Catalyzes 2 different reactions between oxygen and the acireductone 1,2-dihydroxy-3-keto-5-methylthiopentene (DHK-MTPene) depending upon the metal bound in the active site. Fe-containing acireductone dioxygenase (Fe-ARD) produces formate and 2-keto-4-methylthiobutyrate (KMTB), the alpha-ketoacid precursor of methionine in the methionine recycle pathway. Ni-containing acireductone dioxygenase (Ni-ARD) produces methylthiopropionate, carbon monoxide and formate, and does not lie on the methionine recycle pathway.</text>
</comment>
<evidence type="ECO:0000313" key="12">
    <source>
        <dbReference type="Proteomes" id="UP000006727"/>
    </source>
</evidence>
<comment type="cofactor">
    <cofactor evidence="10">
        <name>Fe(2+)</name>
        <dbReference type="ChEBI" id="CHEBI:29033"/>
    </cofactor>
    <cofactor evidence="10">
        <name>Ni(2+)</name>
        <dbReference type="ChEBI" id="CHEBI:49786"/>
    </cofactor>
    <text evidence="10">Binds either 1 Fe or Ni cation per monomer. Iron-binding promotes an acireductone dioxygenase reaction producing 2-keto-4-methylthiobutyrate, while nickel-binding promotes an acireductone dioxygenase reaction producing 3-(methylsulfanyl)propanoate.</text>
</comment>
<organism evidence="11 12">
    <name type="scientific">Physcomitrium patens</name>
    <name type="common">Spreading-leaved earth moss</name>
    <name type="synonym">Physcomitrella patens</name>
    <dbReference type="NCBI Taxonomy" id="3218"/>
    <lineage>
        <taxon>Eukaryota</taxon>
        <taxon>Viridiplantae</taxon>
        <taxon>Streptophyta</taxon>
        <taxon>Embryophyta</taxon>
        <taxon>Bryophyta</taxon>
        <taxon>Bryophytina</taxon>
        <taxon>Bryopsida</taxon>
        <taxon>Funariidae</taxon>
        <taxon>Funariales</taxon>
        <taxon>Funariaceae</taxon>
        <taxon>Physcomitrium</taxon>
    </lineage>
</organism>
<reference evidence="11 12" key="1">
    <citation type="journal article" date="2008" name="Science">
        <title>The Physcomitrella genome reveals evolutionary insights into the conquest of land by plants.</title>
        <authorList>
            <person name="Rensing S."/>
            <person name="Lang D."/>
            <person name="Zimmer A."/>
            <person name="Terry A."/>
            <person name="Salamov A."/>
            <person name="Shapiro H."/>
            <person name="Nishiyama T."/>
            <person name="Perroud P.-F."/>
            <person name="Lindquist E."/>
            <person name="Kamisugi Y."/>
            <person name="Tanahashi T."/>
            <person name="Sakakibara K."/>
            <person name="Fujita T."/>
            <person name="Oishi K."/>
            <person name="Shin-I T."/>
            <person name="Kuroki Y."/>
            <person name="Toyoda A."/>
            <person name="Suzuki Y."/>
            <person name="Hashimoto A."/>
            <person name="Yamaguchi K."/>
            <person name="Sugano A."/>
            <person name="Kohara Y."/>
            <person name="Fujiyama A."/>
            <person name="Anterola A."/>
            <person name="Aoki S."/>
            <person name="Ashton N."/>
            <person name="Barbazuk W.B."/>
            <person name="Barker E."/>
            <person name="Bennetzen J."/>
            <person name="Bezanilla M."/>
            <person name="Blankenship R."/>
            <person name="Cho S.H."/>
            <person name="Dutcher S."/>
            <person name="Estelle M."/>
            <person name="Fawcett J.A."/>
            <person name="Gundlach H."/>
            <person name="Hanada K."/>
            <person name="Heyl A."/>
            <person name="Hicks K.A."/>
            <person name="Hugh J."/>
            <person name="Lohr M."/>
            <person name="Mayer K."/>
            <person name="Melkozernov A."/>
            <person name="Murata T."/>
            <person name="Nelson D."/>
            <person name="Pils B."/>
            <person name="Prigge M."/>
            <person name="Reiss B."/>
            <person name="Renner T."/>
            <person name="Rombauts S."/>
            <person name="Rushton P."/>
            <person name="Sanderfoot A."/>
            <person name="Schween G."/>
            <person name="Shiu S.-H."/>
            <person name="Stueber K."/>
            <person name="Theodoulou F.L."/>
            <person name="Tu H."/>
            <person name="Van de Peer Y."/>
            <person name="Verrier P.J."/>
            <person name="Waters E."/>
            <person name="Wood A."/>
            <person name="Yang L."/>
            <person name="Cove D."/>
            <person name="Cuming A."/>
            <person name="Hasebe M."/>
            <person name="Lucas S."/>
            <person name="Mishler D.B."/>
            <person name="Reski R."/>
            <person name="Grigoriev I."/>
            <person name="Quatrano R.S."/>
            <person name="Boore J.L."/>
        </authorList>
    </citation>
    <scope>NUCLEOTIDE SEQUENCE [LARGE SCALE GENOMIC DNA]</scope>
    <source>
        <strain evidence="11 12">cv. Gransden 2004</strain>
    </source>
</reference>
<dbReference type="FunFam" id="2.60.120.10:FF:000099">
    <property type="entry name" value="1,2-dihydroxy-3-keto-5-methylthiopentene dioxygenase"/>
    <property type="match status" value="1"/>
</dbReference>
<dbReference type="PANTHER" id="PTHR23418">
    <property type="entry name" value="ACIREDUCTONE DIOXYGENASE"/>
    <property type="match status" value="1"/>
</dbReference>